<gene>
    <name evidence="2" type="ORF">TrST_g8856</name>
</gene>
<reference evidence="3" key="1">
    <citation type="journal article" date="2023" name="Commun. Biol.">
        <title>Genome analysis of Parmales, the sister group of diatoms, reveals the evolutionary specialization of diatoms from phago-mixotrophs to photoautotrophs.</title>
        <authorList>
            <person name="Ban H."/>
            <person name="Sato S."/>
            <person name="Yoshikawa S."/>
            <person name="Yamada K."/>
            <person name="Nakamura Y."/>
            <person name="Ichinomiya M."/>
            <person name="Sato N."/>
            <person name="Blanc-Mathieu R."/>
            <person name="Endo H."/>
            <person name="Kuwata A."/>
            <person name="Ogata H."/>
        </authorList>
    </citation>
    <scope>NUCLEOTIDE SEQUENCE [LARGE SCALE GENOMIC DNA]</scope>
    <source>
        <strain evidence="3">NIES 3701</strain>
    </source>
</reference>
<evidence type="ECO:0000256" key="1">
    <source>
        <dbReference type="SAM" id="MobiDB-lite"/>
    </source>
</evidence>
<keyword evidence="3" id="KW-1185">Reference proteome</keyword>
<dbReference type="EMBL" id="BRXY01000472">
    <property type="protein sequence ID" value="GMH96719.1"/>
    <property type="molecule type" value="Genomic_DNA"/>
</dbReference>
<sequence>MEPRRRVRFSAGDVECGKSREYLRIYHSMRVSKTDDEEDWLCEMNRDFIQVEEDFTALEKSMEDVLESCEGQGGSEGEGDDGNLDVGLVGLHVTSDASGVVPKVVNQPSPQAANQQEKAAEVIRQKEKRAVCETPSHKLGGLEYVGFGFKDPSRREEGELPSSVPPLRIVEEEGEGEGAELGVIEDEDVYKEPPLYEPPLYEPPLYEPPLYEPHLYEPHLYKPPLFAYAYESPLYLPPLSSNFETLSSKKYPQGYDQP</sequence>
<accession>A0A9W7BU40</accession>
<protein>
    <submittedName>
        <fullName evidence="2">Uncharacterized protein</fullName>
    </submittedName>
</protein>
<proteinExistence type="predicted"/>
<organism evidence="2 3">
    <name type="scientific">Triparma strigata</name>
    <dbReference type="NCBI Taxonomy" id="1606541"/>
    <lineage>
        <taxon>Eukaryota</taxon>
        <taxon>Sar</taxon>
        <taxon>Stramenopiles</taxon>
        <taxon>Ochrophyta</taxon>
        <taxon>Bolidophyceae</taxon>
        <taxon>Parmales</taxon>
        <taxon>Triparmaceae</taxon>
        <taxon>Triparma</taxon>
    </lineage>
</organism>
<dbReference type="AlphaFoldDB" id="A0A9W7BU40"/>
<evidence type="ECO:0000313" key="3">
    <source>
        <dbReference type="Proteomes" id="UP001165085"/>
    </source>
</evidence>
<dbReference type="Proteomes" id="UP001165085">
    <property type="component" value="Unassembled WGS sequence"/>
</dbReference>
<comment type="caution">
    <text evidence="2">The sequence shown here is derived from an EMBL/GenBank/DDBJ whole genome shotgun (WGS) entry which is preliminary data.</text>
</comment>
<feature type="region of interest" description="Disordered" evidence="1">
    <location>
        <begin position="65"/>
        <end position="87"/>
    </location>
</feature>
<evidence type="ECO:0000313" key="2">
    <source>
        <dbReference type="EMBL" id="GMH96719.1"/>
    </source>
</evidence>
<name>A0A9W7BU40_9STRA</name>